<dbReference type="AlphaFoldDB" id="A0A853BKD0"/>
<feature type="region of interest" description="Disordered" evidence="1">
    <location>
        <begin position="1"/>
        <end position="53"/>
    </location>
</feature>
<evidence type="ECO:0000313" key="3">
    <source>
        <dbReference type="Proteomes" id="UP000575985"/>
    </source>
</evidence>
<reference evidence="2 3" key="1">
    <citation type="submission" date="2020-07" db="EMBL/GenBank/DDBJ databases">
        <title>Sequencing the genomes of 1000 actinobacteria strains.</title>
        <authorList>
            <person name="Klenk H.-P."/>
        </authorList>
    </citation>
    <scope>NUCLEOTIDE SEQUENCE [LARGE SCALE GENOMIC DNA]</scope>
    <source>
        <strain evidence="2 3">DSM 45927</strain>
    </source>
</reference>
<protein>
    <submittedName>
        <fullName evidence="2">Uncharacterized protein</fullName>
    </submittedName>
</protein>
<organism evidence="2 3">
    <name type="scientific">Streptomonospora nanhaiensis</name>
    <dbReference type="NCBI Taxonomy" id="1323731"/>
    <lineage>
        <taxon>Bacteria</taxon>
        <taxon>Bacillati</taxon>
        <taxon>Actinomycetota</taxon>
        <taxon>Actinomycetes</taxon>
        <taxon>Streptosporangiales</taxon>
        <taxon>Nocardiopsidaceae</taxon>
        <taxon>Streptomonospora</taxon>
    </lineage>
</organism>
<proteinExistence type="predicted"/>
<evidence type="ECO:0000313" key="2">
    <source>
        <dbReference type="EMBL" id="NYI95185.1"/>
    </source>
</evidence>
<sequence>MSFPVPCSTPSALGGHAAPAPPGFLSGRRTASAPATLPRTARTAAGRRERRSS</sequence>
<feature type="compositionally biased region" description="Low complexity" evidence="1">
    <location>
        <begin position="28"/>
        <end position="44"/>
    </location>
</feature>
<dbReference type="Proteomes" id="UP000575985">
    <property type="component" value="Unassembled WGS sequence"/>
</dbReference>
<gene>
    <name evidence="2" type="ORF">HNR12_001462</name>
</gene>
<name>A0A853BKD0_9ACTN</name>
<dbReference type="EMBL" id="JACCFO010000001">
    <property type="protein sequence ID" value="NYI95185.1"/>
    <property type="molecule type" value="Genomic_DNA"/>
</dbReference>
<accession>A0A853BKD0</accession>
<evidence type="ECO:0000256" key="1">
    <source>
        <dbReference type="SAM" id="MobiDB-lite"/>
    </source>
</evidence>
<keyword evidence="3" id="KW-1185">Reference proteome</keyword>
<comment type="caution">
    <text evidence="2">The sequence shown here is derived from an EMBL/GenBank/DDBJ whole genome shotgun (WGS) entry which is preliminary data.</text>
</comment>